<organism evidence="3 4">
    <name type="scientific">Deminuibacter soli</name>
    <dbReference type="NCBI Taxonomy" id="2291815"/>
    <lineage>
        <taxon>Bacteria</taxon>
        <taxon>Pseudomonadati</taxon>
        <taxon>Bacteroidota</taxon>
        <taxon>Chitinophagia</taxon>
        <taxon>Chitinophagales</taxon>
        <taxon>Chitinophagaceae</taxon>
        <taxon>Deminuibacter</taxon>
    </lineage>
</organism>
<dbReference type="EMBL" id="QTJU01000005">
    <property type="protein sequence ID" value="RFM27299.1"/>
    <property type="molecule type" value="Genomic_DNA"/>
</dbReference>
<dbReference type="InterPro" id="IPR025411">
    <property type="entry name" value="DUF4136"/>
</dbReference>
<dbReference type="PROSITE" id="PS51257">
    <property type="entry name" value="PROKAR_LIPOPROTEIN"/>
    <property type="match status" value="1"/>
</dbReference>
<protein>
    <submittedName>
        <fullName evidence="3">DUF4136 domain-containing protein</fullName>
    </submittedName>
</protein>
<gene>
    <name evidence="3" type="ORF">DXN05_14825</name>
</gene>
<sequence length="210" mass="23529">MRKVILALAILCTIFSSCRKTPDFSQLSSQFVVTTNYDKQANFGEYKTFYISDTVANLGGKDADSVLTGDGAQKAIKAVTDNLTARGYVWTARENNPDLGVTVSVVKNLNVDVVYWGWWDGYPGYWDPWYWGWYYPYYYPYPYTSVYAYTTGTVITNIIDLKNAVKNQALTVVWNSDGFGAVGSDLNTNIQLGINAINQGFAQSPYLKTN</sequence>
<evidence type="ECO:0000259" key="2">
    <source>
        <dbReference type="Pfam" id="PF13590"/>
    </source>
</evidence>
<keyword evidence="4" id="KW-1185">Reference proteome</keyword>
<evidence type="ECO:0000256" key="1">
    <source>
        <dbReference type="SAM" id="SignalP"/>
    </source>
</evidence>
<dbReference type="Proteomes" id="UP000261284">
    <property type="component" value="Unassembled WGS sequence"/>
</dbReference>
<accession>A0A3E1NH73</accession>
<proteinExistence type="predicted"/>
<keyword evidence="1" id="KW-0732">Signal</keyword>
<feature type="signal peptide" evidence="1">
    <location>
        <begin position="1"/>
        <end position="19"/>
    </location>
</feature>
<dbReference type="Pfam" id="PF13590">
    <property type="entry name" value="DUF4136"/>
    <property type="match status" value="1"/>
</dbReference>
<dbReference type="OrthoDB" id="677831at2"/>
<name>A0A3E1NH73_9BACT</name>
<comment type="caution">
    <text evidence="3">The sequence shown here is derived from an EMBL/GenBank/DDBJ whole genome shotgun (WGS) entry which is preliminary data.</text>
</comment>
<dbReference type="Gene3D" id="3.30.160.670">
    <property type="match status" value="1"/>
</dbReference>
<feature type="domain" description="DUF4136" evidence="2">
    <location>
        <begin position="33"/>
        <end position="206"/>
    </location>
</feature>
<evidence type="ECO:0000313" key="4">
    <source>
        <dbReference type="Proteomes" id="UP000261284"/>
    </source>
</evidence>
<reference evidence="3 4" key="1">
    <citation type="submission" date="2018-08" db="EMBL/GenBank/DDBJ databases">
        <title>Chitinophagaceae sp. K23C18032701, a novel bacterium isolated from forest soil.</title>
        <authorList>
            <person name="Wang C."/>
        </authorList>
    </citation>
    <scope>NUCLEOTIDE SEQUENCE [LARGE SCALE GENOMIC DNA]</scope>
    <source>
        <strain evidence="3 4">K23C18032701</strain>
    </source>
</reference>
<dbReference type="AlphaFoldDB" id="A0A3E1NH73"/>
<evidence type="ECO:0000313" key="3">
    <source>
        <dbReference type="EMBL" id="RFM27299.1"/>
    </source>
</evidence>
<dbReference type="RefSeq" id="WP_116848056.1">
    <property type="nucleotide sequence ID" value="NZ_QTJU01000005.1"/>
</dbReference>
<feature type="chain" id="PRO_5017794066" evidence="1">
    <location>
        <begin position="20"/>
        <end position="210"/>
    </location>
</feature>